<gene>
    <name evidence="2" type="ORF">K4A83_13440</name>
</gene>
<comment type="caution">
    <text evidence="2">The sequence shown here is derived from an EMBL/GenBank/DDBJ whole genome shotgun (WGS) entry which is preliminary data.</text>
</comment>
<reference evidence="2 3" key="1">
    <citation type="submission" date="2021-08" db="EMBL/GenBank/DDBJ databases">
        <title>Draft genome sequence of Spirulina subsalsa with high tolerance to salinity and hype-accumulation of phycocyanin.</title>
        <authorList>
            <person name="Pei H."/>
            <person name="Jiang L."/>
        </authorList>
    </citation>
    <scope>NUCLEOTIDE SEQUENCE [LARGE SCALE GENOMIC DNA]</scope>
    <source>
        <strain evidence="2 3">FACHB-351</strain>
    </source>
</reference>
<name>A0ABT3L6Y4_9CYAN</name>
<accession>A0ABT3L6Y4</accession>
<dbReference type="EMBL" id="JAIHOM010000063">
    <property type="protein sequence ID" value="MCW6037266.1"/>
    <property type="molecule type" value="Genomic_DNA"/>
</dbReference>
<feature type="region of interest" description="Disordered" evidence="1">
    <location>
        <begin position="1"/>
        <end position="37"/>
    </location>
</feature>
<dbReference type="Proteomes" id="UP001526426">
    <property type="component" value="Unassembled WGS sequence"/>
</dbReference>
<evidence type="ECO:0000313" key="3">
    <source>
        <dbReference type="Proteomes" id="UP001526426"/>
    </source>
</evidence>
<feature type="compositionally biased region" description="Low complexity" evidence="1">
    <location>
        <begin position="1"/>
        <end position="23"/>
    </location>
</feature>
<dbReference type="RefSeq" id="WP_265265113.1">
    <property type="nucleotide sequence ID" value="NZ_JAIHOM010000063.1"/>
</dbReference>
<protein>
    <recommendedName>
        <fullName evidence="4">Biogenesis of lysosome-related organelles complex 1 subunit 1</fullName>
    </recommendedName>
</protein>
<keyword evidence="3" id="KW-1185">Reference proteome</keyword>
<proteinExistence type="predicted"/>
<feature type="compositionally biased region" description="Basic and acidic residues" evidence="1">
    <location>
        <begin position="24"/>
        <end position="37"/>
    </location>
</feature>
<evidence type="ECO:0008006" key="4">
    <source>
        <dbReference type="Google" id="ProtNLM"/>
    </source>
</evidence>
<organism evidence="2 3">
    <name type="scientific">Spirulina subsalsa FACHB-351</name>
    <dbReference type="NCBI Taxonomy" id="234711"/>
    <lineage>
        <taxon>Bacteria</taxon>
        <taxon>Bacillati</taxon>
        <taxon>Cyanobacteriota</taxon>
        <taxon>Cyanophyceae</taxon>
        <taxon>Spirulinales</taxon>
        <taxon>Spirulinaceae</taxon>
        <taxon>Spirulina</taxon>
    </lineage>
</organism>
<evidence type="ECO:0000313" key="2">
    <source>
        <dbReference type="EMBL" id="MCW6037266.1"/>
    </source>
</evidence>
<evidence type="ECO:0000256" key="1">
    <source>
        <dbReference type="SAM" id="MobiDB-lite"/>
    </source>
</evidence>
<sequence>MVEPTSPTNETSPNSDSSSSSVSEETKALVEQKMGGESDEVRYHMMALIEAIKKQSQAQIESTGEMTRETYVTAMRQAQDTLQKLGGFFDEQRESMEKSVSAVEDTANKNWEMLLSDMKTWGDRVDRAVDAAWKILTESNSSPPSDSDPK</sequence>
<dbReference type="SUPFAM" id="SSF58113">
    <property type="entry name" value="Apolipoprotein A-I"/>
    <property type="match status" value="1"/>
</dbReference>